<feature type="compositionally biased region" description="Low complexity" evidence="3">
    <location>
        <begin position="84"/>
        <end position="94"/>
    </location>
</feature>
<dbReference type="InterPro" id="IPR036259">
    <property type="entry name" value="MFS_trans_sf"/>
</dbReference>
<dbReference type="RefSeq" id="XP_031854119.1">
    <property type="nucleotide sequence ID" value="XM_031998228.1"/>
</dbReference>
<feature type="transmembrane region" description="Helical" evidence="4">
    <location>
        <begin position="490"/>
        <end position="512"/>
    </location>
</feature>
<dbReference type="GO" id="GO:0016020">
    <property type="term" value="C:membrane"/>
    <property type="evidence" value="ECO:0007669"/>
    <property type="project" value="UniProtKB-SubCell"/>
</dbReference>
<dbReference type="PROSITE" id="PS50850">
    <property type="entry name" value="MFS"/>
    <property type="match status" value="1"/>
</dbReference>
<dbReference type="AlphaFoldDB" id="A0A5E8BPP9"/>
<evidence type="ECO:0000259" key="5">
    <source>
        <dbReference type="PROSITE" id="PS50850"/>
    </source>
</evidence>
<keyword evidence="7" id="KW-1185">Reference proteome</keyword>
<dbReference type="InterPro" id="IPR011701">
    <property type="entry name" value="MFS"/>
</dbReference>
<accession>A0A5E8BPP9</accession>
<evidence type="ECO:0000313" key="6">
    <source>
        <dbReference type="EMBL" id="VVT53313.1"/>
    </source>
</evidence>
<feature type="transmembrane region" description="Helical" evidence="4">
    <location>
        <begin position="424"/>
        <end position="451"/>
    </location>
</feature>
<evidence type="ECO:0000256" key="2">
    <source>
        <dbReference type="ARBA" id="ARBA00006727"/>
    </source>
</evidence>
<feature type="transmembrane region" description="Helical" evidence="4">
    <location>
        <begin position="119"/>
        <end position="144"/>
    </location>
</feature>
<dbReference type="InterPro" id="IPR020846">
    <property type="entry name" value="MFS_dom"/>
</dbReference>
<dbReference type="GO" id="GO:0022857">
    <property type="term" value="F:transmembrane transporter activity"/>
    <property type="evidence" value="ECO:0007669"/>
    <property type="project" value="InterPro"/>
</dbReference>
<name>A0A5E8BPP9_9ASCO</name>
<reference evidence="6 7" key="1">
    <citation type="submission" date="2019-09" db="EMBL/GenBank/DDBJ databases">
        <authorList>
            <person name="Brejova B."/>
        </authorList>
    </citation>
    <scope>NUCLEOTIDE SEQUENCE [LARGE SCALE GENOMIC DNA]</scope>
</reference>
<feature type="transmembrane region" description="Helical" evidence="4">
    <location>
        <begin position="185"/>
        <end position="205"/>
    </location>
</feature>
<dbReference type="OrthoDB" id="6509908at2759"/>
<dbReference type="CDD" id="cd17352">
    <property type="entry name" value="MFS_MCT_SLC16"/>
    <property type="match status" value="1"/>
</dbReference>
<dbReference type="Pfam" id="PF07690">
    <property type="entry name" value="MFS_1"/>
    <property type="match status" value="1"/>
</dbReference>
<keyword evidence="4" id="KW-0812">Transmembrane</keyword>
<evidence type="ECO:0000313" key="7">
    <source>
        <dbReference type="Proteomes" id="UP000398389"/>
    </source>
</evidence>
<evidence type="ECO:0000256" key="3">
    <source>
        <dbReference type="SAM" id="MobiDB-lite"/>
    </source>
</evidence>
<feature type="transmembrane region" description="Helical" evidence="4">
    <location>
        <begin position="275"/>
        <end position="295"/>
    </location>
</feature>
<feature type="transmembrane region" description="Helical" evidence="4">
    <location>
        <begin position="211"/>
        <end position="233"/>
    </location>
</feature>
<feature type="transmembrane region" description="Helical" evidence="4">
    <location>
        <begin position="397"/>
        <end position="418"/>
    </location>
</feature>
<evidence type="ECO:0000256" key="1">
    <source>
        <dbReference type="ARBA" id="ARBA00004141"/>
    </source>
</evidence>
<dbReference type="Proteomes" id="UP000398389">
    <property type="component" value="Unassembled WGS sequence"/>
</dbReference>
<proteinExistence type="inferred from homology"/>
<evidence type="ECO:0000256" key="4">
    <source>
        <dbReference type="SAM" id="Phobius"/>
    </source>
</evidence>
<gene>
    <name evidence="6" type="ORF">SAPINGB_P003510</name>
</gene>
<dbReference type="SUPFAM" id="SSF103473">
    <property type="entry name" value="MFS general substrate transporter"/>
    <property type="match status" value="1"/>
</dbReference>
<feature type="transmembrane region" description="Helical" evidence="4">
    <location>
        <begin position="156"/>
        <end position="173"/>
    </location>
</feature>
<feature type="transmembrane region" description="Helical" evidence="4">
    <location>
        <begin position="245"/>
        <end position="263"/>
    </location>
</feature>
<dbReference type="Gene3D" id="1.20.1250.20">
    <property type="entry name" value="MFS general substrate transporter like domains"/>
    <property type="match status" value="1"/>
</dbReference>
<protein>
    <recommendedName>
        <fullName evidence="5">Major facilitator superfamily (MFS) profile domain-containing protein</fullName>
    </recommendedName>
</protein>
<dbReference type="GO" id="GO:0032218">
    <property type="term" value="P:riboflavin transport"/>
    <property type="evidence" value="ECO:0007669"/>
    <property type="project" value="TreeGrafter"/>
</dbReference>
<dbReference type="EMBL" id="CABVLU010000003">
    <property type="protein sequence ID" value="VVT53313.1"/>
    <property type="molecule type" value="Genomic_DNA"/>
</dbReference>
<sequence length="520" mass="56976">MSFEPSESHGIDGVQHRRASVAGTSGFEKMTVIDDSTVEMRVKSTAVEFDTPIPETSNVFEEIHEESETQESDEDRQLGSNTTNNNNNNNNNNDNDNDNEDDDDDYTEYPEGGLMAWRVVLGSFFGLFSVFGLINSLGAIQAYVNVNQLSQRSDSQVSWIFSVFLFLCYLLAGQVGPLFDAYGPYQLVIAGTCFYTLGIMMTSLATEYYQFFLAFSLCAGLGCALLMTPEIAIIGHWFKKRRGTAIGAATVGGSLGGVIFPVMLRQMYSTAGYAWALRALGFINLGTLLLSLFLMKPRLESVTPATASGKSKMASIFSVKNMADVRSLRDMRYAWLVAGNFLGELGVVNGLTFITSYALAQGKSPGMSYALLAILNAVGMPGRWLPGLIADRWLGRFNTLILTTIMAFLTIFIIWLPFGHTTAGLVIFCVLHGFCNGAILSLSPVCCGQICKTRDYGKRYGTMFFITSFACLLGIPLSGALIHGTNYNNLVIFNGSLYVGTTLALLMSRYYAVGFRLCKW</sequence>
<feature type="transmembrane region" description="Helical" evidence="4">
    <location>
        <begin position="333"/>
        <end position="360"/>
    </location>
</feature>
<feature type="transmembrane region" description="Helical" evidence="4">
    <location>
        <begin position="366"/>
        <end position="385"/>
    </location>
</feature>
<dbReference type="PANTHER" id="PTHR11360">
    <property type="entry name" value="MONOCARBOXYLATE TRANSPORTER"/>
    <property type="match status" value="1"/>
</dbReference>
<keyword evidence="4" id="KW-0472">Membrane</keyword>
<feature type="transmembrane region" description="Helical" evidence="4">
    <location>
        <begin position="463"/>
        <end position="484"/>
    </location>
</feature>
<keyword evidence="4" id="KW-1133">Transmembrane helix</keyword>
<feature type="domain" description="Major facilitator superfamily (MFS) profile" evidence="5">
    <location>
        <begin position="115"/>
        <end position="512"/>
    </location>
</feature>
<feature type="compositionally biased region" description="Acidic residues" evidence="3">
    <location>
        <begin position="95"/>
        <end position="107"/>
    </location>
</feature>
<comment type="subcellular location">
    <subcellularLocation>
        <location evidence="1">Membrane</location>
        <topology evidence="1">Multi-pass membrane protein</topology>
    </subcellularLocation>
</comment>
<dbReference type="PANTHER" id="PTHR11360:SF177">
    <property type="entry name" value="RIBOFLAVIN TRANSPORTER MCH5"/>
    <property type="match status" value="1"/>
</dbReference>
<feature type="compositionally biased region" description="Acidic residues" evidence="3">
    <location>
        <begin position="63"/>
        <end position="74"/>
    </location>
</feature>
<dbReference type="InterPro" id="IPR050327">
    <property type="entry name" value="Proton-linked_MCT"/>
</dbReference>
<organism evidence="6 7">
    <name type="scientific">Magnusiomyces paraingens</name>
    <dbReference type="NCBI Taxonomy" id="2606893"/>
    <lineage>
        <taxon>Eukaryota</taxon>
        <taxon>Fungi</taxon>
        <taxon>Dikarya</taxon>
        <taxon>Ascomycota</taxon>
        <taxon>Saccharomycotina</taxon>
        <taxon>Dipodascomycetes</taxon>
        <taxon>Dipodascales</taxon>
        <taxon>Dipodascaceae</taxon>
        <taxon>Magnusiomyces</taxon>
    </lineage>
</organism>
<comment type="similarity">
    <text evidence="2">Belongs to the major facilitator superfamily. Monocarboxylate porter (TC 2.A.1.13) family.</text>
</comment>
<feature type="region of interest" description="Disordered" evidence="3">
    <location>
        <begin position="63"/>
        <end position="107"/>
    </location>
</feature>
<dbReference type="GeneID" id="43582328"/>